<reference evidence="6 7" key="1">
    <citation type="submission" date="2019-06" db="EMBL/GenBank/DDBJ databases">
        <title>Draft genome of Aliikangiella marina GYP-15.</title>
        <authorList>
            <person name="Wang G."/>
        </authorList>
    </citation>
    <scope>NUCLEOTIDE SEQUENCE [LARGE SCALE GENOMIC DNA]</scope>
    <source>
        <strain evidence="6 7">GYP-15</strain>
    </source>
</reference>
<comment type="subcellular location">
    <subcellularLocation>
        <location evidence="1">Membrane</location>
    </subcellularLocation>
</comment>
<dbReference type="Pfam" id="PF00015">
    <property type="entry name" value="MCPsignal"/>
    <property type="match status" value="1"/>
</dbReference>
<evidence type="ECO:0000259" key="5">
    <source>
        <dbReference type="PROSITE" id="PS50111"/>
    </source>
</evidence>
<dbReference type="PROSITE" id="PS50111">
    <property type="entry name" value="CHEMOTAXIS_TRANSDUC_2"/>
    <property type="match status" value="1"/>
</dbReference>
<sequence>MFLSKSKYLALEEKYNQLKAENQGLSEALEQLQLENSDLKEQVEDDNADIHKFEHGLLACSIDCILQVEGVRENVLESFNHFENESQSIQQINQLFDVSSAALSTIVDGMQSLTGNMEDMNENISGLNDMASNINTFVATISQISDQTNLLALNAAIEAARAGDAGRGFSVVADEVRSLANSTNSSASEVAELVNKIIKTTNESVDSVSVIRGSNEELAQGITKLNADYSSIIACCNTMKHTIEAASATSFIQAIKLDHIVWKGEVYAVAFGILDKSVDSFADHTMCRFGKWYHDTGKQKYSNLSAFKKLNEPHKAVHRNGIEALNFYKANEKEQAMRHFKAMEQASNEVMSYLDEIAATIN</sequence>
<protein>
    <submittedName>
        <fullName evidence="6">Chemotaxis protein</fullName>
    </submittedName>
</protein>
<keyword evidence="7" id="KW-1185">Reference proteome</keyword>
<feature type="coiled-coil region" evidence="4">
    <location>
        <begin position="8"/>
        <end position="49"/>
    </location>
</feature>
<evidence type="ECO:0000313" key="7">
    <source>
        <dbReference type="Proteomes" id="UP000317839"/>
    </source>
</evidence>
<accession>A0A545TJL2</accession>
<dbReference type="SMART" id="SM00283">
    <property type="entry name" value="MA"/>
    <property type="match status" value="1"/>
</dbReference>
<organism evidence="6 7">
    <name type="scientific">Aliikangiella marina</name>
    <dbReference type="NCBI Taxonomy" id="1712262"/>
    <lineage>
        <taxon>Bacteria</taxon>
        <taxon>Pseudomonadati</taxon>
        <taxon>Pseudomonadota</taxon>
        <taxon>Gammaproteobacteria</taxon>
        <taxon>Oceanospirillales</taxon>
        <taxon>Pleioneaceae</taxon>
        <taxon>Aliikangiella</taxon>
    </lineage>
</organism>
<dbReference type="GO" id="GO:0007165">
    <property type="term" value="P:signal transduction"/>
    <property type="evidence" value="ECO:0007669"/>
    <property type="project" value="UniProtKB-KW"/>
</dbReference>
<dbReference type="GO" id="GO:0016020">
    <property type="term" value="C:membrane"/>
    <property type="evidence" value="ECO:0007669"/>
    <property type="project" value="UniProtKB-SubCell"/>
</dbReference>
<dbReference type="Pfam" id="PF13682">
    <property type="entry name" value="CZB"/>
    <property type="match status" value="1"/>
</dbReference>
<dbReference type="PANTHER" id="PTHR32089">
    <property type="entry name" value="METHYL-ACCEPTING CHEMOTAXIS PROTEIN MCPB"/>
    <property type="match status" value="1"/>
</dbReference>
<dbReference type="Gene3D" id="6.10.250.3200">
    <property type="match status" value="1"/>
</dbReference>
<keyword evidence="2 3" id="KW-0807">Transducer</keyword>
<evidence type="ECO:0000256" key="4">
    <source>
        <dbReference type="SAM" id="Coils"/>
    </source>
</evidence>
<comment type="caution">
    <text evidence="6">The sequence shown here is derived from an EMBL/GenBank/DDBJ whole genome shotgun (WGS) entry which is preliminary data.</text>
</comment>
<dbReference type="Proteomes" id="UP000317839">
    <property type="component" value="Unassembled WGS sequence"/>
</dbReference>
<dbReference type="InterPro" id="IPR025991">
    <property type="entry name" value="Chemoreceptor_zinc-bind_dom"/>
</dbReference>
<dbReference type="PANTHER" id="PTHR32089:SF112">
    <property type="entry name" value="LYSOZYME-LIKE PROTEIN-RELATED"/>
    <property type="match status" value="1"/>
</dbReference>
<feature type="domain" description="Methyl-accepting transducer" evidence="5">
    <location>
        <begin position="67"/>
        <end position="268"/>
    </location>
</feature>
<dbReference type="Gene3D" id="1.20.120.30">
    <property type="entry name" value="Aspartate receptor, ligand-binding domain"/>
    <property type="match status" value="1"/>
</dbReference>
<dbReference type="InterPro" id="IPR004089">
    <property type="entry name" value="MCPsignal_dom"/>
</dbReference>
<evidence type="ECO:0000256" key="2">
    <source>
        <dbReference type="ARBA" id="ARBA00023224"/>
    </source>
</evidence>
<dbReference type="SUPFAM" id="SSF58104">
    <property type="entry name" value="Methyl-accepting chemotaxis protein (MCP) signaling domain"/>
    <property type="match status" value="1"/>
</dbReference>
<evidence type="ECO:0000256" key="1">
    <source>
        <dbReference type="ARBA" id="ARBA00004370"/>
    </source>
</evidence>
<dbReference type="RefSeq" id="WP_142940985.1">
    <property type="nucleotide sequence ID" value="NZ_VIKR01000001.1"/>
</dbReference>
<proteinExistence type="predicted"/>
<gene>
    <name evidence="6" type="ORF">FLL45_05575</name>
</gene>
<dbReference type="GO" id="GO:0006935">
    <property type="term" value="P:chemotaxis"/>
    <property type="evidence" value="ECO:0007669"/>
    <property type="project" value="UniProtKB-ARBA"/>
</dbReference>
<keyword evidence="4" id="KW-0175">Coiled coil</keyword>
<dbReference type="OrthoDB" id="9808588at2"/>
<dbReference type="AlphaFoldDB" id="A0A545TJL2"/>
<evidence type="ECO:0000313" key="6">
    <source>
        <dbReference type="EMBL" id="TQV77413.1"/>
    </source>
</evidence>
<dbReference type="EMBL" id="VIKR01000001">
    <property type="protein sequence ID" value="TQV77413.1"/>
    <property type="molecule type" value="Genomic_DNA"/>
</dbReference>
<evidence type="ECO:0000256" key="3">
    <source>
        <dbReference type="PROSITE-ProRule" id="PRU00284"/>
    </source>
</evidence>
<name>A0A545TJL2_9GAMM</name>